<evidence type="ECO:0000256" key="3">
    <source>
        <dbReference type="ARBA" id="ARBA00022692"/>
    </source>
</evidence>
<dbReference type="GO" id="GO:0008324">
    <property type="term" value="F:monoatomic cation transmembrane transporter activity"/>
    <property type="evidence" value="ECO:0007669"/>
    <property type="project" value="InterPro"/>
</dbReference>
<dbReference type="STRING" id="1610489.SAMN06295981_0758"/>
<name>A0A1X7IKS3_9CORY</name>
<accession>A0A1X7IKS3</accession>
<reference evidence="9" key="1">
    <citation type="submission" date="2017-04" db="EMBL/GenBank/DDBJ databases">
        <authorList>
            <person name="Varghese N."/>
            <person name="Submissions S."/>
        </authorList>
    </citation>
    <scope>NUCLEOTIDE SEQUENCE [LARGE SCALE GENOMIC DNA]</scope>
    <source>
        <strain evidence="9">VDS</strain>
    </source>
</reference>
<dbReference type="Proteomes" id="UP000193309">
    <property type="component" value="Unassembled WGS sequence"/>
</dbReference>
<dbReference type="PANTHER" id="PTHR43840:SF15">
    <property type="entry name" value="MITOCHONDRIAL METAL TRANSPORTER 1-RELATED"/>
    <property type="match status" value="1"/>
</dbReference>
<keyword evidence="4 6" id="KW-1133">Transmembrane helix</keyword>
<evidence type="ECO:0000256" key="5">
    <source>
        <dbReference type="ARBA" id="ARBA00023136"/>
    </source>
</evidence>
<dbReference type="InterPro" id="IPR027469">
    <property type="entry name" value="Cation_efflux_TMD_sf"/>
</dbReference>
<dbReference type="OrthoDB" id="9806522at2"/>
<dbReference type="SUPFAM" id="SSF161111">
    <property type="entry name" value="Cation efflux protein transmembrane domain-like"/>
    <property type="match status" value="1"/>
</dbReference>
<dbReference type="AlphaFoldDB" id="A0A1X7IKS3"/>
<comment type="subcellular location">
    <subcellularLocation>
        <location evidence="1">Membrane</location>
        <topology evidence="1">Multi-pass membrane protein</topology>
    </subcellularLocation>
</comment>
<feature type="transmembrane region" description="Helical" evidence="6">
    <location>
        <begin position="90"/>
        <end position="114"/>
    </location>
</feature>
<dbReference type="Gene3D" id="1.20.1510.10">
    <property type="entry name" value="Cation efflux protein transmembrane domain"/>
    <property type="match status" value="1"/>
</dbReference>
<evidence type="ECO:0000256" key="6">
    <source>
        <dbReference type="SAM" id="Phobius"/>
    </source>
</evidence>
<dbReference type="RefSeq" id="WP_085548920.1">
    <property type="nucleotide sequence ID" value="NZ_FXAR01000002.1"/>
</dbReference>
<keyword evidence="3 6" id="KW-0812">Transmembrane</keyword>
<evidence type="ECO:0000256" key="4">
    <source>
        <dbReference type="ARBA" id="ARBA00022989"/>
    </source>
</evidence>
<evidence type="ECO:0000313" key="9">
    <source>
        <dbReference type="Proteomes" id="UP000193309"/>
    </source>
</evidence>
<feature type="transmembrane region" description="Helical" evidence="6">
    <location>
        <begin position="134"/>
        <end position="154"/>
    </location>
</feature>
<gene>
    <name evidence="8" type="ORF">SAMN06295981_0758</name>
</gene>
<dbReference type="EMBL" id="FXAR01000002">
    <property type="protein sequence ID" value="SMG15582.1"/>
    <property type="molecule type" value="Genomic_DNA"/>
</dbReference>
<protein>
    <submittedName>
        <fullName evidence="8">Divalent metal cation (Fe/Co/Zn/Cd) transporter</fullName>
    </submittedName>
</protein>
<feature type="transmembrane region" description="Helical" evidence="6">
    <location>
        <begin position="58"/>
        <end position="78"/>
    </location>
</feature>
<dbReference type="PANTHER" id="PTHR43840">
    <property type="entry name" value="MITOCHONDRIAL METAL TRANSPORTER 1-RELATED"/>
    <property type="match status" value="1"/>
</dbReference>
<dbReference type="GO" id="GO:0016020">
    <property type="term" value="C:membrane"/>
    <property type="evidence" value="ECO:0007669"/>
    <property type="project" value="UniProtKB-SubCell"/>
</dbReference>
<feature type="domain" description="Cation efflux protein transmembrane" evidence="7">
    <location>
        <begin position="31"/>
        <end position="229"/>
    </location>
</feature>
<dbReference type="InterPro" id="IPR058533">
    <property type="entry name" value="Cation_efflux_TM"/>
</dbReference>
<dbReference type="Pfam" id="PF01545">
    <property type="entry name" value="Cation_efflux"/>
    <property type="match status" value="1"/>
</dbReference>
<keyword evidence="9" id="KW-1185">Reference proteome</keyword>
<evidence type="ECO:0000313" key="8">
    <source>
        <dbReference type="EMBL" id="SMG15582.1"/>
    </source>
</evidence>
<dbReference type="InterPro" id="IPR050291">
    <property type="entry name" value="CDF_Transporter"/>
</dbReference>
<feature type="transmembrane region" description="Helical" evidence="6">
    <location>
        <begin position="25"/>
        <end position="46"/>
    </location>
</feature>
<organism evidence="8 9">
    <name type="scientific">Corynebacterium pollutisoli</name>
    <dbReference type="NCBI Taxonomy" id="1610489"/>
    <lineage>
        <taxon>Bacteria</taxon>
        <taxon>Bacillati</taxon>
        <taxon>Actinomycetota</taxon>
        <taxon>Actinomycetes</taxon>
        <taxon>Mycobacteriales</taxon>
        <taxon>Corynebacteriaceae</taxon>
        <taxon>Corynebacterium</taxon>
    </lineage>
</organism>
<proteinExistence type="predicted"/>
<evidence type="ECO:0000256" key="1">
    <source>
        <dbReference type="ARBA" id="ARBA00004141"/>
    </source>
</evidence>
<keyword evidence="2" id="KW-0813">Transport</keyword>
<evidence type="ECO:0000259" key="7">
    <source>
        <dbReference type="Pfam" id="PF01545"/>
    </source>
</evidence>
<evidence type="ECO:0000256" key="2">
    <source>
        <dbReference type="ARBA" id="ARBA00022448"/>
    </source>
</evidence>
<sequence length="333" mass="35869">MAAAGSGHDALPEKQQRALRQAIRLEWLTIGLLVVSATLIYLVMGQSQAMQAALLDDLLSFLPPIAFLVAARVIRIGANRRFPFGHHRSIGAAHLVSATALLLMGGFLVVDSVLGLTAGERPPIGLTVLFGQEIWAGWLMVAVMAATASPPVILGRKKLALAKTLHDKVLYADADMAKADWQTALATIVGVLGIGVGLWWTDAVAAIVVGASIVWDGWNNLTAAVQDLLDTRALTFDEEEHPLIGEAEDLARGTAWVADAEARVRDQGHVFHVEMLVVPVPGHDPTMIELDSLRRQLHQLDWKLHDVQVVPVFDIPDHLRDSGAHATAEGESP</sequence>
<keyword evidence="5 6" id="KW-0472">Membrane</keyword>